<dbReference type="SUPFAM" id="SSF50475">
    <property type="entry name" value="FMN-binding split barrel"/>
    <property type="match status" value="1"/>
</dbReference>
<sequence>MGMMETLEERWNRHEGPAVFSTVDPDGTPNAIYVGELRLDAGRGFVIADHYFDKTRRNIDGGSRGSLLFIDGDGKAFQAKGSLSYHTEGPVFHEMKGWQNPKHPGNAAVVLEVEELYSGAEKLAGVS</sequence>
<dbReference type="EMBL" id="CP010904">
    <property type="protein sequence ID" value="AKJ63403.1"/>
    <property type="molecule type" value="Genomic_DNA"/>
</dbReference>
<dbReference type="InterPro" id="IPR012349">
    <property type="entry name" value="Split_barrel_FMN-bd"/>
</dbReference>
<feature type="domain" description="Pyridoxamine 5'-phosphate oxidase N-terminal" evidence="1">
    <location>
        <begin position="14"/>
        <end position="117"/>
    </location>
</feature>
<dbReference type="InterPro" id="IPR011576">
    <property type="entry name" value="Pyridox_Oxase_N"/>
</dbReference>
<organism evidence="2 3">
    <name type="scientific">Kiritimatiella glycovorans</name>
    <dbReference type="NCBI Taxonomy" id="1307763"/>
    <lineage>
        <taxon>Bacteria</taxon>
        <taxon>Pseudomonadati</taxon>
        <taxon>Kiritimatiellota</taxon>
        <taxon>Kiritimatiellia</taxon>
        <taxon>Kiritimatiellales</taxon>
        <taxon>Kiritimatiellaceae</taxon>
        <taxon>Kiritimatiella</taxon>
    </lineage>
</organism>
<dbReference type="KEGG" id="vbl:L21SP4_00117"/>
<reference evidence="2 3" key="2">
    <citation type="journal article" date="2016" name="ISME J.">
        <title>Characterization of the first cultured representative of Verrucomicrobia subdivision 5 indicates the proposal of a novel phylum.</title>
        <authorList>
            <person name="Spring S."/>
            <person name="Bunk B."/>
            <person name="Sproer C."/>
            <person name="Schumann P."/>
            <person name="Rohde M."/>
            <person name="Tindall B.J."/>
            <person name="Klenk H.P."/>
        </authorList>
    </citation>
    <scope>NUCLEOTIDE SEQUENCE [LARGE SCALE GENOMIC DNA]</scope>
    <source>
        <strain evidence="2 3">L21-Fru-AB</strain>
    </source>
</reference>
<dbReference type="Pfam" id="PF01243">
    <property type="entry name" value="PNPOx_N"/>
    <property type="match status" value="1"/>
</dbReference>
<protein>
    <submittedName>
        <fullName evidence="2">Pyridoxamine 5'-phosphate oxidase</fullName>
    </submittedName>
</protein>
<dbReference type="STRING" id="1307763.L21SP4_00117"/>
<evidence type="ECO:0000313" key="2">
    <source>
        <dbReference type="EMBL" id="AKJ63403.1"/>
    </source>
</evidence>
<dbReference type="PANTHER" id="PTHR40660:SF1">
    <property type="entry name" value="5'-PHOSPHATE OXIDASE PUTATIVE DOMAIN-CONTAINING PROTEIN-RELATED"/>
    <property type="match status" value="1"/>
</dbReference>
<reference evidence="3" key="1">
    <citation type="submission" date="2015-02" db="EMBL/GenBank/DDBJ databases">
        <title>Description and complete genome sequence of the first cultured representative of the subdivision 5 of the Verrucomicrobia phylum.</title>
        <authorList>
            <person name="Spring S."/>
            <person name="Bunk B."/>
            <person name="Sproer C."/>
            <person name="Klenk H.-P."/>
        </authorList>
    </citation>
    <scope>NUCLEOTIDE SEQUENCE [LARGE SCALE GENOMIC DNA]</scope>
    <source>
        <strain evidence="3">L21-Fru-AB</strain>
    </source>
</reference>
<gene>
    <name evidence="2" type="ORF">L21SP4_00117</name>
</gene>
<dbReference type="Proteomes" id="UP000035268">
    <property type="component" value="Chromosome"/>
</dbReference>
<keyword evidence="3" id="KW-1185">Reference proteome</keyword>
<proteinExistence type="predicted"/>
<evidence type="ECO:0000259" key="1">
    <source>
        <dbReference type="Pfam" id="PF01243"/>
    </source>
</evidence>
<accession>A0A0G3EAV8</accession>
<dbReference type="Gene3D" id="2.30.110.10">
    <property type="entry name" value="Electron Transport, Fmn-binding Protein, Chain A"/>
    <property type="match status" value="1"/>
</dbReference>
<name>A0A0G3EAV8_9BACT</name>
<dbReference type="OrthoDB" id="5419131at2"/>
<evidence type="ECO:0000313" key="3">
    <source>
        <dbReference type="Proteomes" id="UP000035268"/>
    </source>
</evidence>
<dbReference type="RefSeq" id="WP_052880839.1">
    <property type="nucleotide sequence ID" value="NZ_CP010904.1"/>
</dbReference>
<dbReference type="AlphaFoldDB" id="A0A0G3EAV8"/>
<dbReference type="PANTHER" id="PTHR40660">
    <property type="entry name" value="5'-PHOSPHATE OXIDASE PUTATIVE DOMAIN-CONTAINING PROTEIN-RELATED"/>
    <property type="match status" value="1"/>
</dbReference>